<dbReference type="InterPro" id="IPR013112">
    <property type="entry name" value="FAD-bd_8"/>
</dbReference>
<evidence type="ECO:0000256" key="11">
    <source>
        <dbReference type="SAM" id="MobiDB-lite"/>
    </source>
</evidence>
<keyword evidence="10" id="KW-0325">Glycoprotein</keyword>
<evidence type="ECO:0000256" key="5">
    <source>
        <dbReference type="ARBA" id="ARBA00022982"/>
    </source>
</evidence>
<dbReference type="eggNOG" id="KOG0039">
    <property type="taxonomic scope" value="Eukaryota"/>
</dbReference>
<dbReference type="SUPFAM" id="SSF52343">
    <property type="entry name" value="Ferredoxin reductase-like, C-terminal NADP-linked domain"/>
    <property type="match status" value="1"/>
</dbReference>
<evidence type="ECO:0000256" key="12">
    <source>
        <dbReference type="SAM" id="Phobius"/>
    </source>
</evidence>
<evidence type="ECO:0000256" key="10">
    <source>
        <dbReference type="ARBA" id="ARBA00023180"/>
    </source>
</evidence>
<evidence type="ECO:0000256" key="1">
    <source>
        <dbReference type="ARBA" id="ARBA00004141"/>
    </source>
</evidence>
<keyword evidence="6 12" id="KW-1133">Transmembrane helix</keyword>
<evidence type="ECO:0000313" key="14">
    <source>
        <dbReference type="EMBL" id="EMD90310.1"/>
    </source>
</evidence>
<dbReference type="Pfam" id="PF08022">
    <property type="entry name" value="FAD_binding_8"/>
    <property type="match status" value="1"/>
</dbReference>
<dbReference type="Pfam" id="PF01794">
    <property type="entry name" value="Ferric_reduct"/>
    <property type="match status" value="1"/>
</dbReference>
<feature type="region of interest" description="Disordered" evidence="11">
    <location>
        <begin position="490"/>
        <end position="530"/>
    </location>
</feature>
<feature type="transmembrane region" description="Helical" evidence="12">
    <location>
        <begin position="193"/>
        <end position="216"/>
    </location>
</feature>
<keyword evidence="9 12" id="KW-0472">Membrane</keyword>
<organism evidence="14 15">
    <name type="scientific">Cochliobolus heterostrophus (strain C5 / ATCC 48332 / race O)</name>
    <name type="common">Southern corn leaf blight fungus</name>
    <name type="synonym">Bipolaris maydis</name>
    <dbReference type="NCBI Taxonomy" id="701091"/>
    <lineage>
        <taxon>Eukaryota</taxon>
        <taxon>Fungi</taxon>
        <taxon>Dikarya</taxon>
        <taxon>Ascomycota</taxon>
        <taxon>Pezizomycotina</taxon>
        <taxon>Dothideomycetes</taxon>
        <taxon>Pleosporomycetidae</taxon>
        <taxon>Pleosporales</taxon>
        <taxon>Pleosporineae</taxon>
        <taxon>Pleosporaceae</taxon>
        <taxon>Bipolaris</taxon>
    </lineage>
</organism>
<dbReference type="Pfam" id="PF08030">
    <property type="entry name" value="NAD_binding_6"/>
    <property type="match status" value="2"/>
</dbReference>
<feature type="transmembrane region" description="Helical" evidence="12">
    <location>
        <begin position="228"/>
        <end position="249"/>
    </location>
</feature>
<name>M2SY66_COCH5</name>
<sequence length="649" mass="73435">MDLLSRRHEGHHEVKTDRYWALGYYFETLDDKQKHQRREYLDWYGFVAQWSVLVIFALFQLGFAVSWVIKSGLKYDQPKSPSFAKSTNDRLGWLRRVHGGCNRIIWWMRKDVIRGWAWGTRGEWIGAAAWTIWLLYLCVAHTGKDYLHLTKRFGQIGASQLPIHYLLAMRAPYSPVQFLTRLSHEQIKNFHQILGRIVFLLFLLHTAFYLNFFVLSGFIAKRIKDWDVIWGLTSILLFSIISTTALGFVRRRNYRVFYISHIAIANLIIVPLFLHVSYLRVYVYEIIAVEALHLIFRALRLKTYQGTIKLLPGTNLVQVRIPLPSDSKALTWKPGQHVYLSKPGNQGKTPKWYNQMLAANKTNPFTIASLPSKDKELLLIARTLNGNTKYLAELARSLAQGGSSVPMLPTAGGDIPILPLTLEGPYGGSTRLPDLSDYDKVLLVAGGVGATFVMPIYRSIRELHSLTPMSTQIRFIWAVQKLVETQWAFPAKTQSGDKQMDDDTDDDDDDDDDGGAGMQANGNGLLHGPSNVEVYVTRPAGPNLQVNANASGGAFAVDSDDEDGEAIEMQENEQLLSMEEQMEKPGKGMAIKSGRPDLRGIVDEVFSKGVRSAVICCGPKRMTDDLRSSVEVWVKKGHDVFWYDETFGW</sequence>
<evidence type="ECO:0000259" key="13">
    <source>
        <dbReference type="PROSITE" id="PS51384"/>
    </source>
</evidence>
<dbReference type="PROSITE" id="PS51384">
    <property type="entry name" value="FAD_FR"/>
    <property type="match status" value="1"/>
</dbReference>
<keyword evidence="3" id="KW-0813">Transport</keyword>
<proteinExistence type="inferred from homology"/>
<keyword evidence="15" id="KW-1185">Reference proteome</keyword>
<feature type="compositionally biased region" description="Acidic residues" evidence="11">
    <location>
        <begin position="500"/>
        <end position="514"/>
    </location>
</feature>
<dbReference type="HOGENOM" id="CLU_019268_1_0_1"/>
<dbReference type="Proteomes" id="UP000016936">
    <property type="component" value="Unassembled WGS sequence"/>
</dbReference>
<dbReference type="PANTHER" id="PTHR32361:SF9">
    <property type="entry name" value="FERRIC REDUCTASE TRANSMEMBRANE COMPONENT 3-RELATED"/>
    <property type="match status" value="1"/>
</dbReference>
<dbReference type="SFLD" id="SFLDS00052">
    <property type="entry name" value="Ferric_Reductase_Domain"/>
    <property type="match status" value="1"/>
</dbReference>
<comment type="subcellular location">
    <subcellularLocation>
        <location evidence="1">Membrane</location>
        <topology evidence="1">Multi-pass membrane protein</topology>
    </subcellularLocation>
</comment>
<dbReference type="GO" id="GO:0005886">
    <property type="term" value="C:plasma membrane"/>
    <property type="evidence" value="ECO:0007669"/>
    <property type="project" value="TreeGrafter"/>
</dbReference>
<reference evidence="15" key="2">
    <citation type="journal article" date="2013" name="PLoS Genet.">
        <title>Comparative genome structure, secondary metabolite, and effector coding capacity across Cochliobolus pathogens.</title>
        <authorList>
            <person name="Condon B.J."/>
            <person name="Leng Y."/>
            <person name="Wu D."/>
            <person name="Bushley K.E."/>
            <person name="Ohm R.A."/>
            <person name="Otillar R."/>
            <person name="Martin J."/>
            <person name="Schackwitz W."/>
            <person name="Grimwood J."/>
            <person name="MohdZainudin N."/>
            <person name="Xue C."/>
            <person name="Wang R."/>
            <person name="Manning V.A."/>
            <person name="Dhillon B."/>
            <person name="Tu Z.J."/>
            <person name="Steffenson B.J."/>
            <person name="Salamov A."/>
            <person name="Sun H."/>
            <person name="Lowry S."/>
            <person name="LaButti K."/>
            <person name="Han J."/>
            <person name="Copeland A."/>
            <person name="Lindquist E."/>
            <person name="Barry K."/>
            <person name="Schmutz J."/>
            <person name="Baker S.E."/>
            <person name="Ciuffetti L.M."/>
            <person name="Grigoriev I.V."/>
            <person name="Zhong S."/>
            <person name="Turgeon B.G."/>
        </authorList>
    </citation>
    <scope>NUCLEOTIDE SEQUENCE [LARGE SCALE GENOMIC DNA]</scope>
    <source>
        <strain evidence="15">C5 / ATCC 48332 / race O</strain>
    </source>
</reference>
<feature type="transmembrane region" description="Helical" evidence="12">
    <location>
        <begin position="256"/>
        <end position="275"/>
    </location>
</feature>
<dbReference type="InterPro" id="IPR013130">
    <property type="entry name" value="Fe3_Rdtase_TM_dom"/>
</dbReference>
<comment type="similarity">
    <text evidence="2">Belongs to the ferric reductase (FRE) family.</text>
</comment>
<protein>
    <recommendedName>
        <fullName evidence="13">FAD-binding FR-type domain-containing protein</fullName>
    </recommendedName>
</protein>
<dbReference type="AlphaFoldDB" id="M2SY66"/>
<dbReference type="InterPro" id="IPR051410">
    <property type="entry name" value="Ferric/Cupric_Reductase"/>
</dbReference>
<dbReference type="GO" id="GO:0006826">
    <property type="term" value="P:iron ion transport"/>
    <property type="evidence" value="ECO:0007669"/>
    <property type="project" value="TreeGrafter"/>
</dbReference>
<dbReference type="GO" id="GO:0000293">
    <property type="term" value="F:ferric-chelate reductase activity"/>
    <property type="evidence" value="ECO:0007669"/>
    <property type="project" value="UniProtKB-ARBA"/>
</dbReference>
<evidence type="ECO:0000256" key="2">
    <source>
        <dbReference type="ARBA" id="ARBA00006278"/>
    </source>
</evidence>
<dbReference type="CDD" id="cd06186">
    <property type="entry name" value="NOX_Duox_like_FAD_NADP"/>
    <property type="match status" value="1"/>
</dbReference>
<dbReference type="InterPro" id="IPR017927">
    <property type="entry name" value="FAD-bd_FR_type"/>
</dbReference>
<dbReference type="STRING" id="701091.M2SY66"/>
<keyword evidence="8" id="KW-0406">Ion transport</keyword>
<gene>
    <name evidence="14" type="ORF">COCHEDRAFT_1225809</name>
</gene>
<dbReference type="InterPro" id="IPR039261">
    <property type="entry name" value="FNR_nucleotide-bd"/>
</dbReference>
<evidence type="ECO:0000256" key="9">
    <source>
        <dbReference type="ARBA" id="ARBA00023136"/>
    </source>
</evidence>
<keyword evidence="7" id="KW-0560">Oxidoreductase</keyword>
<reference evidence="14 15" key="1">
    <citation type="journal article" date="2012" name="PLoS Pathog.">
        <title>Diverse lifestyles and strategies of plant pathogenesis encoded in the genomes of eighteen Dothideomycetes fungi.</title>
        <authorList>
            <person name="Ohm R.A."/>
            <person name="Feau N."/>
            <person name="Henrissat B."/>
            <person name="Schoch C.L."/>
            <person name="Horwitz B.A."/>
            <person name="Barry K.W."/>
            <person name="Condon B.J."/>
            <person name="Copeland A.C."/>
            <person name="Dhillon B."/>
            <person name="Glaser F."/>
            <person name="Hesse C.N."/>
            <person name="Kosti I."/>
            <person name="LaButti K."/>
            <person name="Lindquist E.A."/>
            <person name="Lucas S."/>
            <person name="Salamov A.A."/>
            <person name="Bradshaw R.E."/>
            <person name="Ciuffetti L."/>
            <person name="Hamelin R.C."/>
            <person name="Kema G.H.J."/>
            <person name="Lawrence C."/>
            <person name="Scott J.A."/>
            <person name="Spatafora J.W."/>
            <person name="Turgeon B.G."/>
            <person name="de Wit P.J.G.M."/>
            <person name="Zhong S."/>
            <person name="Goodwin S.B."/>
            <person name="Grigoriev I.V."/>
        </authorList>
    </citation>
    <scope>NUCLEOTIDE SEQUENCE [LARGE SCALE GENOMIC DNA]</scope>
    <source>
        <strain evidence="15">C5 / ATCC 48332 / race O</strain>
    </source>
</reference>
<evidence type="ECO:0000256" key="4">
    <source>
        <dbReference type="ARBA" id="ARBA00022692"/>
    </source>
</evidence>
<evidence type="ECO:0000313" key="15">
    <source>
        <dbReference type="Proteomes" id="UP000016936"/>
    </source>
</evidence>
<dbReference type="PANTHER" id="PTHR32361">
    <property type="entry name" value="FERRIC/CUPRIC REDUCTASE TRANSMEMBRANE COMPONENT"/>
    <property type="match status" value="1"/>
</dbReference>
<feature type="transmembrane region" description="Helical" evidence="12">
    <location>
        <begin position="43"/>
        <end position="69"/>
    </location>
</feature>
<dbReference type="SFLD" id="SFLDG01168">
    <property type="entry name" value="Ferric_reductase_subgroup_(FRE"/>
    <property type="match status" value="1"/>
</dbReference>
<keyword evidence="4 12" id="KW-0812">Transmembrane</keyword>
<dbReference type="OrthoDB" id="10006946at2759"/>
<evidence type="ECO:0000256" key="6">
    <source>
        <dbReference type="ARBA" id="ARBA00022989"/>
    </source>
</evidence>
<evidence type="ECO:0000256" key="3">
    <source>
        <dbReference type="ARBA" id="ARBA00022448"/>
    </source>
</evidence>
<feature type="domain" description="FAD-binding FR-type" evidence="13">
    <location>
        <begin position="279"/>
        <end position="432"/>
    </location>
</feature>
<keyword evidence="5" id="KW-0249">Electron transport</keyword>
<dbReference type="GO" id="GO:0006879">
    <property type="term" value="P:intracellular iron ion homeostasis"/>
    <property type="evidence" value="ECO:0007669"/>
    <property type="project" value="TreeGrafter"/>
</dbReference>
<evidence type="ECO:0000256" key="7">
    <source>
        <dbReference type="ARBA" id="ARBA00023002"/>
    </source>
</evidence>
<dbReference type="InterPro" id="IPR013121">
    <property type="entry name" value="Fe_red_NAD-bd_6"/>
</dbReference>
<dbReference type="OMA" id="GREVWWH"/>
<evidence type="ECO:0000256" key="8">
    <source>
        <dbReference type="ARBA" id="ARBA00023065"/>
    </source>
</evidence>
<dbReference type="Gene3D" id="3.40.50.80">
    <property type="entry name" value="Nucleotide-binding domain of ferredoxin-NADP reductase (FNR) module"/>
    <property type="match status" value="1"/>
</dbReference>
<accession>M2SY66</accession>
<feature type="transmembrane region" description="Helical" evidence="12">
    <location>
        <begin position="124"/>
        <end position="143"/>
    </location>
</feature>
<dbReference type="EMBL" id="KB445578">
    <property type="protein sequence ID" value="EMD90310.1"/>
    <property type="molecule type" value="Genomic_DNA"/>
</dbReference>
<dbReference type="GO" id="GO:0015677">
    <property type="term" value="P:copper ion import"/>
    <property type="evidence" value="ECO:0007669"/>
    <property type="project" value="TreeGrafter"/>
</dbReference>